<gene>
    <name evidence="1" type="ORF">M430DRAFT_158484</name>
</gene>
<dbReference type="Proteomes" id="UP000241818">
    <property type="component" value="Unassembled WGS sequence"/>
</dbReference>
<protein>
    <submittedName>
        <fullName evidence="1">Uncharacterized protein</fullName>
    </submittedName>
</protein>
<evidence type="ECO:0000313" key="2">
    <source>
        <dbReference type="Proteomes" id="UP000241818"/>
    </source>
</evidence>
<name>A0A2T3BEC1_AMORE</name>
<dbReference type="AlphaFoldDB" id="A0A2T3BEC1"/>
<sequence length="160" mass="18053">MMPNRNWVMILAWELWEAGEQVPPWMNHHADGDLASAKWSTVIDQMTGTAWVAVKPDLVGPMGPVALYWQPLILCRNAERRSLYLLPHVTTILLWAGAARVTFNGPRLAPTSLNSMNLLGRKSTNFSAVHGRNRVFEPQDEEGVFDFSVRPWGEKGNRSE</sequence>
<dbReference type="InParanoid" id="A0A2T3BEC1"/>
<proteinExistence type="predicted"/>
<dbReference type="EMBL" id="KZ679006">
    <property type="protein sequence ID" value="PSS27767.1"/>
    <property type="molecule type" value="Genomic_DNA"/>
</dbReference>
<reference evidence="1 2" key="1">
    <citation type="journal article" date="2018" name="New Phytol.">
        <title>Comparative genomics and transcriptomics depict ericoid mycorrhizal fungi as versatile saprotrophs and plant mutualists.</title>
        <authorList>
            <person name="Martino E."/>
            <person name="Morin E."/>
            <person name="Grelet G.A."/>
            <person name="Kuo A."/>
            <person name="Kohler A."/>
            <person name="Daghino S."/>
            <person name="Barry K.W."/>
            <person name="Cichocki N."/>
            <person name="Clum A."/>
            <person name="Dockter R.B."/>
            <person name="Hainaut M."/>
            <person name="Kuo R.C."/>
            <person name="LaButti K."/>
            <person name="Lindahl B.D."/>
            <person name="Lindquist E.A."/>
            <person name="Lipzen A."/>
            <person name="Khouja H.R."/>
            <person name="Magnuson J."/>
            <person name="Murat C."/>
            <person name="Ohm R.A."/>
            <person name="Singer S.W."/>
            <person name="Spatafora J.W."/>
            <person name="Wang M."/>
            <person name="Veneault-Fourrey C."/>
            <person name="Henrissat B."/>
            <person name="Grigoriev I.V."/>
            <person name="Martin F.M."/>
            <person name="Perotto S."/>
        </authorList>
    </citation>
    <scope>NUCLEOTIDE SEQUENCE [LARGE SCALE GENOMIC DNA]</scope>
    <source>
        <strain evidence="1 2">ATCC 22711</strain>
    </source>
</reference>
<dbReference type="RefSeq" id="XP_024725292.1">
    <property type="nucleotide sequence ID" value="XM_024863338.1"/>
</dbReference>
<evidence type="ECO:0000313" key="1">
    <source>
        <dbReference type="EMBL" id="PSS27767.1"/>
    </source>
</evidence>
<keyword evidence="2" id="KW-1185">Reference proteome</keyword>
<organism evidence="1 2">
    <name type="scientific">Amorphotheca resinae ATCC 22711</name>
    <dbReference type="NCBI Taxonomy" id="857342"/>
    <lineage>
        <taxon>Eukaryota</taxon>
        <taxon>Fungi</taxon>
        <taxon>Dikarya</taxon>
        <taxon>Ascomycota</taxon>
        <taxon>Pezizomycotina</taxon>
        <taxon>Leotiomycetes</taxon>
        <taxon>Helotiales</taxon>
        <taxon>Amorphothecaceae</taxon>
        <taxon>Amorphotheca</taxon>
    </lineage>
</organism>
<accession>A0A2T3BEC1</accession>
<dbReference type="GeneID" id="36571419"/>